<gene>
    <name evidence="2" type="ORF">E2I14_08150</name>
</gene>
<keyword evidence="1" id="KW-1133">Transmembrane helix</keyword>
<evidence type="ECO:0000313" key="2">
    <source>
        <dbReference type="EMBL" id="TDK66436.1"/>
    </source>
</evidence>
<protein>
    <submittedName>
        <fullName evidence="2">Uncharacterized protein</fullName>
    </submittedName>
</protein>
<evidence type="ECO:0000256" key="1">
    <source>
        <dbReference type="SAM" id="Phobius"/>
    </source>
</evidence>
<feature type="transmembrane region" description="Helical" evidence="1">
    <location>
        <begin position="45"/>
        <end position="63"/>
    </location>
</feature>
<evidence type="ECO:0000313" key="3">
    <source>
        <dbReference type="Proteomes" id="UP000294829"/>
    </source>
</evidence>
<dbReference type="EMBL" id="SMYL01000003">
    <property type="protein sequence ID" value="TDK66436.1"/>
    <property type="molecule type" value="Genomic_DNA"/>
</dbReference>
<proteinExistence type="predicted"/>
<organism evidence="2 3">
    <name type="scientific">Sapientia aquatica</name>
    <dbReference type="NCBI Taxonomy" id="1549640"/>
    <lineage>
        <taxon>Bacteria</taxon>
        <taxon>Pseudomonadati</taxon>
        <taxon>Pseudomonadota</taxon>
        <taxon>Betaproteobacteria</taxon>
        <taxon>Burkholderiales</taxon>
        <taxon>Oxalobacteraceae</taxon>
        <taxon>Sapientia</taxon>
    </lineage>
</organism>
<dbReference type="RefSeq" id="WP_133327317.1">
    <property type="nucleotide sequence ID" value="NZ_SMYL01000003.1"/>
</dbReference>
<accession>A0A4R5W1Z5</accession>
<dbReference type="Proteomes" id="UP000294829">
    <property type="component" value="Unassembled WGS sequence"/>
</dbReference>
<dbReference type="AlphaFoldDB" id="A0A4R5W1Z5"/>
<keyword evidence="1" id="KW-0472">Membrane</keyword>
<keyword evidence="1" id="KW-0812">Transmembrane</keyword>
<name>A0A4R5W1Z5_9BURK</name>
<comment type="caution">
    <text evidence="2">The sequence shown here is derived from an EMBL/GenBank/DDBJ whole genome shotgun (WGS) entry which is preliminary data.</text>
</comment>
<keyword evidence="3" id="KW-1185">Reference proteome</keyword>
<reference evidence="2 3" key="1">
    <citation type="submission" date="2019-03" db="EMBL/GenBank/DDBJ databases">
        <title>Sapientia aquatica gen. nov., sp. nov., isolated from a crater lake.</title>
        <authorList>
            <person name="Felfoldi T."/>
            <person name="Szabo A."/>
            <person name="Toth E."/>
            <person name="Schumann P."/>
            <person name="Keki Z."/>
            <person name="Marialigeti K."/>
            <person name="Mathe I."/>
        </authorList>
    </citation>
    <scope>NUCLEOTIDE SEQUENCE [LARGE SCALE GENOMIC DNA]</scope>
    <source>
        <strain evidence="2 3">SA-152</strain>
    </source>
</reference>
<sequence>MKISGKNLVNSRMPARFETFAQWFARLLSGGKNACIEAGDRHQKVGRTILFASIMFALWAFKIDGLCGVFVLLMSVTLGWSIFCLGQDSLVAQKKSEIRLNSFYEISDLLSFSIRQTFRFICSKFKFAIKLSFSRAFIAREVLFSALGGISHISLSPRLSPIPVVLR</sequence>